<keyword evidence="3" id="KW-1185">Reference proteome</keyword>
<reference evidence="2" key="1">
    <citation type="submission" date="2023-01" db="EMBL/GenBank/DDBJ databases">
        <title>Colletotrichum chrysophilum M932 genome sequence.</title>
        <authorList>
            <person name="Baroncelli R."/>
        </authorList>
    </citation>
    <scope>NUCLEOTIDE SEQUENCE</scope>
    <source>
        <strain evidence="2">M932</strain>
    </source>
</reference>
<accession>A0AAD9EMY2</accession>
<comment type="caution">
    <text evidence="2">The sequence shown here is derived from an EMBL/GenBank/DDBJ whole genome shotgun (WGS) entry which is preliminary data.</text>
</comment>
<feature type="region of interest" description="Disordered" evidence="1">
    <location>
        <begin position="170"/>
        <end position="190"/>
    </location>
</feature>
<proteinExistence type="predicted"/>
<organism evidence="2 3">
    <name type="scientific">Colletotrichum chrysophilum</name>
    <dbReference type="NCBI Taxonomy" id="1836956"/>
    <lineage>
        <taxon>Eukaryota</taxon>
        <taxon>Fungi</taxon>
        <taxon>Dikarya</taxon>
        <taxon>Ascomycota</taxon>
        <taxon>Pezizomycotina</taxon>
        <taxon>Sordariomycetes</taxon>
        <taxon>Hypocreomycetidae</taxon>
        <taxon>Glomerellales</taxon>
        <taxon>Glomerellaceae</taxon>
        <taxon>Colletotrichum</taxon>
        <taxon>Colletotrichum gloeosporioides species complex</taxon>
    </lineage>
</organism>
<evidence type="ECO:0000313" key="3">
    <source>
        <dbReference type="Proteomes" id="UP001243330"/>
    </source>
</evidence>
<dbReference type="EMBL" id="JAQOWY010000036">
    <property type="protein sequence ID" value="KAK1854490.1"/>
    <property type="molecule type" value="Genomic_DNA"/>
</dbReference>
<sequence length="203" mass="22335">MAPNHGPRCPLCSDRSPDRPRLSLCHPCAITTSTFVVVTCCCRDTSAFCLQASPNVVLYFTRLRLPPTIAPRLHFTRPGSTVQDQEHRNRCPLTDKPRAPSPPFNWLDARLLQRNNRQTALRDHSNQEILPSSCQGLLFPPLSRHVLARPHIALKSLLLIVHVRRGRPSLAAGGGLPPPADAECGGGSSEASMALHENHIPFK</sequence>
<evidence type="ECO:0000256" key="1">
    <source>
        <dbReference type="SAM" id="MobiDB-lite"/>
    </source>
</evidence>
<dbReference type="AlphaFoldDB" id="A0AAD9EMY2"/>
<gene>
    <name evidence="2" type="ORF">CCHR01_02885</name>
</gene>
<dbReference type="Proteomes" id="UP001243330">
    <property type="component" value="Unassembled WGS sequence"/>
</dbReference>
<protein>
    <submittedName>
        <fullName evidence="2">Uncharacterized protein</fullName>
    </submittedName>
</protein>
<evidence type="ECO:0000313" key="2">
    <source>
        <dbReference type="EMBL" id="KAK1854490.1"/>
    </source>
</evidence>
<name>A0AAD9EMY2_9PEZI</name>